<dbReference type="InterPro" id="IPR023753">
    <property type="entry name" value="FAD/NAD-binding_dom"/>
</dbReference>
<name>A0A0H3DP36_MYCPB</name>
<evidence type="ECO:0000313" key="10">
    <source>
        <dbReference type="Proteomes" id="UP000007756"/>
    </source>
</evidence>
<dbReference type="HOGENOM" id="CLU_031864_5_3_14"/>
<evidence type="ECO:0000256" key="5">
    <source>
        <dbReference type="ARBA" id="ARBA00023284"/>
    </source>
</evidence>
<comment type="subunit">
    <text evidence="6">Homodimer.</text>
</comment>
<comment type="similarity">
    <text evidence="6">Belongs to the class-II pyridine nucleotide-disulfide oxidoreductase family.</text>
</comment>
<keyword evidence="4" id="KW-1015">Disulfide bond</keyword>
<keyword evidence="1 6" id="KW-0285">Flavoprotein</keyword>
<dbReference type="InterPro" id="IPR005982">
    <property type="entry name" value="Thioredox_Rdtase"/>
</dbReference>
<evidence type="ECO:0000256" key="7">
    <source>
        <dbReference type="RuleBase" id="RU003881"/>
    </source>
</evidence>
<feature type="domain" description="FAD/NAD(P)-binding" evidence="8">
    <location>
        <begin position="16"/>
        <end position="304"/>
    </location>
</feature>
<evidence type="ECO:0000256" key="2">
    <source>
        <dbReference type="ARBA" id="ARBA00022827"/>
    </source>
</evidence>
<dbReference type="GO" id="GO:0005737">
    <property type="term" value="C:cytoplasm"/>
    <property type="evidence" value="ECO:0007669"/>
    <property type="project" value="InterPro"/>
</dbReference>
<dbReference type="KEGG" id="mpj:MPNE_0272"/>
<reference evidence="9 10" key="1">
    <citation type="journal article" date="2010" name="Appl. Environ. Microbiol.">
        <title>Targeted chromosomal knockouts in Mycoplasma pneumoniae.</title>
        <authorList>
            <person name="Krishnakumar R."/>
            <person name="Assad-Garcia N."/>
            <person name="Benders G.A."/>
            <person name="Phan Q."/>
            <person name="Montague M.G."/>
            <person name="Glass J.I."/>
        </authorList>
    </citation>
    <scope>NUCLEOTIDE SEQUENCE [LARGE SCALE GENOMIC DNA]</scope>
    <source>
        <strain evidence="10">ATCC 15531 / DSM 22911 / NBRC 14401 / NCTC 10119 / FH</strain>
    </source>
</reference>
<dbReference type="SUPFAM" id="SSF51905">
    <property type="entry name" value="FAD/NAD(P)-binding domain"/>
    <property type="match status" value="1"/>
</dbReference>
<dbReference type="InterPro" id="IPR008255">
    <property type="entry name" value="Pyr_nucl-diS_OxRdtase_2_AS"/>
</dbReference>
<accession>A0A0H3DP36</accession>
<dbReference type="EMBL" id="CP002077">
    <property type="protein sequence ID" value="ADK86972.1"/>
    <property type="molecule type" value="Genomic_DNA"/>
</dbReference>
<organism evidence="9 10">
    <name type="scientific">Mycoplasmoides pneumoniae (strain ATCC 15531 / DSM 23978 / CIP 103766 / NBRC 14401 / NCTC 10119 / FH)</name>
    <name type="common">Mycoplasma pneumoniae</name>
    <dbReference type="NCBI Taxonomy" id="722438"/>
    <lineage>
        <taxon>Bacteria</taxon>
        <taxon>Bacillati</taxon>
        <taxon>Mycoplasmatota</taxon>
        <taxon>Mycoplasmoidales</taxon>
        <taxon>Mycoplasmoidaceae</taxon>
        <taxon>Mycoplasmoides</taxon>
    </lineage>
</organism>
<dbReference type="Pfam" id="PF07992">
    <property type="entry name" value="Pyr_redox_2"/>
    <property type="match status" value="1"/>
</dbReference>
<dbReference type="Gene3D" id="3.50.50.60">
    <property type="entry name" value="FAD/NAD(P)-binding domain"/>
    <property type="match status" value="2"/>
</dbReference>
<dbReference type="PaxDb" id="722438-MPNE_0272"/>
<dbReference type="PANTHER" id="PTHR48105">
    <property type="entry name" value="THIOREDOXIN REDUCTASE 1-RELATED-RELATED"/>
    <property type="match status" value="1"/>
</dbReference>
<comment type="catalytic activity">
    <reaction evidence="6">
        <text>[thioredoxin]-dithiol + NADP(+) = [thioredoxin]-disulfide + NADPH + H(+)</text>
        <dbReference type="Rhea" id="RHEA:20345"/>
        <dbReference type="Rhea" id="RHEA-COMP:10698"/>
        <dbReference type="Rhea" id="RHEA-COMP:10700"/>
        <dbReference type="ChEBI" id="CHEBI:15378"/>
        <dbReference type="ChEBI" id="CHEBI:29950"/>
        <dbReference type="ChEBI" id="CHEBI:50058"/>
        <dbReference type="ChEBI" id="CHEBI:57783"/>
        <dbReference type="ChEBI" id="CHEBI:58349"/>
        <dbReference type="EC" id="1.8.1.9"/>
    </reaction>
</comment>
<dbReference type="GO" id="GO:0019430">
    <property type="term" value="P:removal of superoxide radicals"/>
    <property type="evidence" value="ECO:0007669"/>
    <property type="project" value="UniProtKB-UniRule"/>
</dbReference>
<dbReference type="PRINTS" id="PR00368">
    <property type="entry name" value="FADPNR"/>
</dbReference>
<gene>
    <name evidence="9" type="primary">trxB</name>
    <name evidence="9" type="ordered locus">MPNE_0272</name>
</gene>
<dbReference type="STRING" id="722438.F539_01330"/>
<proteinExistence type="inferred from homology"/>
<evidence type="ECO:0000259" key="8">
    <source>
        <dbReference type="Pfam" id="PF07992"/>
    </source>
</evidence>
<dbReference type="GeneID" id="66609114"/>
<keyword evidence="3 6" id="KW-0560">Oxidoreductase</keyword>
<dbReference type="PRINTS" id="PR00469">
    <property type="entry name" value="PNDRDTASEII"/>
</dbReference>
<comment type="cofactor">
    <cofactor evidence="7">
        <name>FAD</name>
        <dbReference type="ChEBI" id="CHEBI:57692"/>
    </cofactor>
    <text evidence="7">Binds 1 FAD per subunit.</text>
</comment>
<dbReference type="eggNOG" id="COG0492">
    <property type="taxonomic scope" value="Bacteria"/>
</dbReference>
<sequence length="315" mass="34502">MLKVKSDFLTKDQVIYDVAIVGAGPAGIAAGIYGKRANLNLAIIEGSTPGGKVVKTNIVENYPGYKSITGPDLGLEMYNHLIDLEPTFFYANLIKLDKAADTFILYLDDKTVVFAKTVIYATGMLERKLGVAKEDHFYGKGISYCAICDGSLYKDQVVGVVGGGNSAIQEALYLAGMAKTVHLIHRREGFRADETALNKLRNLPNVVFHLNYTVKELLGNNTLNGIVLQNTLDHSTKQIDLNCVFPYIGFESITKPVEHLNLKLDPQGFLITNEQMETSLKGLFAAGDCRSKHFRQIGTAINDGIIAVLTIRDVL</sequence>
<dbReference type="EC" id="1.8.1.9" evidence="6"/>
<dbReference type="Proteomes" id="UP000007756">
    <property type="component" value="Chromosome"/>
</dbReference>
<dbReference type="PROSITE" id="PS00573">
    <property type="entry name" value="PYRIDINE_REDOX_2"/>
    <property type="match status" value="1"/>
</dbReference>
<dbReference type="RefSeq" id="WP_014325415.1">
    <property type="nucleotide sequence ID" value="NZ_CP010546.1"/>
</dbReference>
<keyword evidence="7" id="KW-0521">NADP</keyword>
<evidence type="ECO:0000313" key="9">
    <source>
        <dbReference type="EMBL" id="ADK86972.1"/>
    </source>
</evidence>
<keyword evidence="2 6" id="KW-0274">FAD</keyword>
<dbReference type="PATRIC" id="fig|722438.3.peg.265"/>
<protein>
    <recommendedName>
        <fullName evidence="6">Thioredoxin reductase</fullName>
        <ecNumber evidence="6">1.8.1.9</ecNumber>
    </recommendedName>
</protein>
<dbReference type="AlphaFoldDB" id="A0A0H3DP36"/>
<dbReference type="GO" id="GO:0004791">
    <property type="term" value="F:thioredoxin-disulfide reductase (NADPH) activity"/>
    <property type="evidence" value="ECO:0007669"/>
    <property type="project" value="UniProtKB-UniRule"/>
</dbReference>
<evidence type="ECO:0000256" key="4">
    <source>
        <dbReference type="ARBA" id="ARBA00023157"/>
    </source>
</evidence>
<evidence type="ECO:0000256" key="3">
    <source>
        <dbReference type="ARBA" id="ARBA00023002"/>
    </source>
</evidence>
<keyword evidence="5 6" id="KW-0676">Redox-active center</keyword>
<dbReference type="InterPro" id="IPR050097">
    <property type="entry name" value="Ferredoxin-NADP_redctase_2"/>
</dbReference>
<evidence type="ECO:0000256" key="6">
    <source>
        <dbReference type="RuleBase" id="RU003880"/>
    </source>
</evidence>
<evidence type="ECO:0000256" key="1">
    <source>
        <dbReference type="ARBA" id="ARBA00022630"/>
    </source>
</evidence>
<dbReference type="NCBIfam" id="TIGR01292">
    <property type="entry name" value="TRX_reduct"/>
    <property type="match status" value="1"/>
</dbReference>
<dbReference type="InterPro" id="IPR036188">
    <property type="entry name" value="FAD/NAD-bd_sf"/>
</dbReference>